<feature type="transmembrane region" description="Helical" evidence="1">
    <location>
        <begin position="164"/>
        <end position="188"/>
    </location>
</feature>
<proteinExistence type="predicted"/>
<feature type="transmembrane region" description="Helical" evidence="1">
    <location>
        <begin position="122"/>
        <end position="144"/>
    </location>
</feature>
<dbReference type="EMBL" id="JAUCMV010000001">
    <property type="protein sequence ID" value="KAK0427160.1"/>
    <property type="molecule type" value="Genomic_DNA"/>
</dbReference>
<sequence>MPFFSPIAIYVSTFVCCATALLLNVTFVVVYVKRKPKDKKQFAVLLLVLVSHTLFDISCGTYTCYILASLYCDSWNLSMVFWSGNVFFSLMLTIIVGNCFMAIDRILAMRHPVLYNSKYSTYCQRVCVAFMAVSFLASFISVYMSMEAEPLSSPPAFNNMVNPVVLNDLSLVRTVCSMVNFVLTIFFLMEAKRFLKTQNNGHVTRSIRKTNQVVLCQVVAETFILVLPDLVTQSFNWKIKRIRRRLTLSRMFNFCHGRMGVGSGGGIGRSFG</sequence>
<evidence type="ECO:0000313" key="2">
    <source>
        <dbReference type="EMBL" id="KAK0427160.1"/>
    </source>
</evidence>
<comment type="caution">
    <text evidence="2">The sequence shown here is derived from an EMBL/GenBank/DDBJ whole genome shotgun (WGS) entry which is preliminary data.</text>
</comment>
<organism evidence="2 3">
    <name type="scientific">Steinernema hermaphroditum</name>
    <dbReference type="NCBI Taxonomy" id="289476"/>
    <lineage>
        <taxon>Eukaryota</taxon>
        <taxon>Metazoa</taxon>
        <taxon>Ecdysozoa</taxon>
        <taxon>Nematoda</taxon>
        <taxon>Chromadorea</taxon>
        <taxon>Rhabditida</taxon>
        <taxon>Tylenchina</taxon>
        <taxon>Panagrolaimomorpha</taxon>
        <taxon>Strongyloidoidea</taxon>
        <taxon>Steinernematidae</taxon>
        <taxon>Steinernema</taxon>
    </lineage>
</organism>
<dbReference type="AlphaFoldDB" id="A0AA39MB51"/>
<keyword evidence="3" id="KW-1185">Reference proteome</keyword>
<evidence type="ECO:0000313" key="3">
    <source>
        <dbReference type="Proteomes" id="UP001175271"/>
    </source>
</evidence>
<feature type="transmembrane region" description="Helical" evidence="1">
    <location>
        <begin position="80"/>
        <end position="101"/>
    </location>
</feature>
<reference evidence="2" key="1">
    <citation type="submission" date="2023-06" db="EMBL/GenBank/DDBJ databases">
        <title>Genomic analysis of the entomopathogenic nematode Steinernema hermaphroditum.</title>
        <authorList>
            <person name="Schwarz E.M."/>
            <person name="Heppert J.K."/>
            <person name="Baniya A."/>
            <person name="Schwartz H.T."/>
            <person name="Tan C.-H."/>
            <person name="Antoshechkin I."/>
            <person name="Sternberg P.W."/>
            <person name="Goodrich-Blair H."/>
            <person name="Dillman A.R."/>
        </authorList>
    </citation>
    <scope>NUCLEOTIDE SEQUENCE</scope>
    <source>
        <strain evidence="2">PS9179</strain>
        <tissue evidence="2">Whole animal</tissue>
    </source>
</reference>
<keyword evidence="1" id="KW-0472">Membrane</keyword>
<evidence type="ECO:0008006" key="4">
    <source>
        <dbReference type="Google" id="ProtNLM"/>
    </source>
</evidence>
<feature type="transmembrane region" description="Helical" evidence="1">
    <location>
        <begin position="44"/>
        <end position="68"/>
    </location>
</feature>
<dbReference type="SUPFAM" id="SSF81321">
    <property type="entry name" value="Family A G protein-coupled receptor-like"/>
    <property type="match status" value="1"/>
</dbReference>
<keyword evidence="1" id="KW-1133">Transmembrane helix</keyword>
<dbReference type="Proteomes" id="UP001175271">
    <property type="component" value="Unassembled WGS sequence"/>
</dbReference>
<evidence type="ECO:0000256" key="1">
    <source>
        <dbReference type="SAM" id="Phobius"/>
    </source>
</evidence>
<protein>
    <recommendedName>
        <fullName evidence="4">G-protein coupled receptors family 1 profile domain-containing protein</fullName>
    </recommendedName>
</protein>
<keyword evidence="1" id="KW-0812">Transmembrane</keyword>
<feature type="transmembrane region" description="Helical" evidence="1">
    <location>
        <begin position="6"/>
        <end position="32"/>
    </location>
</feature>
<gene>
    <name evidence="2" type="ORF">QR680_010094</name>
</gene>
<dbReference type="Gene3D" id="1.20.1070.10">
    <property type="entry name" value="Rhodopsin 7-helix transmembrane proteins"/>
    <property type="match status" value="1"/>
</dbReference>
<accession>A0AA39MB51</accession>
<name>A0AA39MB51_9BILA</name>